<dbReference type="AlphaFoldDB" id="A0A0F3N703"/>
<dbReference type="Gene3D" id="2.40.160.20">
    <property type="match status" value="1"/>
</dbReference>
<evidence type="ECO:0000259" key="2">
    <source>
        <dbReference type="Pfam" id="PF01617"/>
    </source>
</evidence>
<name>A0A0F3N703_9RICK</name>
<dbReference type="InterPro" id="IPR011250">
    <property type="entry name" value="OMP/PagP_B-barrel"/>
</dbReference>
<keyword evidence="1" id="KW-0732">Signal</keyword>
<reference evidence="3 4" key="1">
    <citation type="submission" date="2015-02" db="EMBL/GenBank/DDBJ databases">
        <title>Genome Sequencing of Rickettsiales.</title>
        <authorList>
            <person name="Daugherty S.C."/>
            <person name="Su Q."/>
            <person name="Abolude K."/>
            <person name="Beier-Sexton M."/>
            <person name="Carlyon J.A."/>
            <person name="Carter R."/>
            <person name="Day N.P."/>
            <person name="Dumler S.J."/>
            <person name="Dyachenko V."/>
            <person name="Godinez A."/>
            <person name="Kurtti T.J."/>
            <person name="Lichay M."/>
            <person name="Mullins K.E."/>
            <person name="Ott S."/>
            <person name="Pappas-Brown V."/>
            <person name="Paris D.H."/>
            <person name="Patel P."/>
            <person name="Richards A.L."/>
            <person name="Sadzewicz L."/>
            <person name="Sears K."/>
            <person name="Seidman D."/>
            <person name="Sengamalay N."/>
            <person name="Stenos J."/>
            <person name="Tallon L.J."/>
            <person name="Vincent G."/>
            <person name="Fraser C.M."/>
            <person name="Munderloh U."/>
            <person name="Dunning-Hotopp J.C."/>
        </authorList>
    </citation>
    <scope>NUCLEOTIDE SEQUENCE [LARGE SCALE GENOMIC DNA]</scope>
    <source>
        <strain evidence="3 4">EmCRT</strain>
    </source>
</reference>
<organism evidence="3 4">
    <name type="scientific">Ehrlichia cf. muris str. EmCRT</name>
    <dbReference type="NCBI Taxonomy" id="1359167"/>
    <lineage>
        <taxon>Bacteria</taxon>
        <taxon>Pseudomonadati</taxon>
        <taxon>Pseudomonadota</taxon>
        <taxon>Alphaproteobacteria</taxon>
        <taxon>Rickettsiales</taxon>
        <taxon>Anaplasmataceae</taxon>
        <taxon>Ehrlichia</taxon>
    </lineage>
</organism>
<dbReference type="Pfam" id="PF01617">
    <property type="entry name" value="Surface_Ag_2"/>
    <property type="match status" value="1"/>
</dbReference>
<gene>
    <name evidence="3" type="ORF">EMUCRT_0937</name>
</gene>
<comment type="caution">
    <text evidence="3">The sequence shown here is derived from an EMBL/GenBank/DDBJ whole genome shotgun (WGS) entry which is preliminary data.</text>
</comment>
<dbReference type="RefSeq" id="WP_045805209.1">
    <property type="nucleotide sequence ID" value="NZ_LANU01000003.1"/>
</dbReference>
<proteinExistence type="predicted"/>
<sequence>MSNKKSFFTIGVSFIANLLLLSNAFSTENTSNYTYFKPRLYIGGQYRPAVSHFSEFSVKETNLNTVRLVGLKKDISAVNSTNIANNINFNFPYIAEFQDNAISFSGAIGYSYSKELRIEVEASHEEFDVKNPEGSVVETYRYFALARAMENTNPQSGKFTVMKNDGLSISSVMLNVCYDFEPDSILATPYICAGIGGDFIEFFNDLHVKLAYQGKMGLSYSISPEVSLFLDGYYHKVIDSKFKNLHVQHVADLDSAPKFTSAVATLNIGYFGGELGVRFTF</sequence>
<dbReference type="InterPro" id="IPR002566">
    <property type="entry name" value="Msp4_OMP-like"/>
</dbReference>
<evidence type="ECO:0000313" key="3">
    <source>
        <dbReference type="EMBL" id="KJV63482.1"/>
    </source>
</evidence>
<dbReference type="SUPFAM" id="SSF56925">
    <property type="entry name" value="OMPA-like"/>
    <property type="match status" value="1"/>
</dbReference>
<evidence type="ECO:0000313" key="4">
    <source>
        <dbReference type="Proteomes" id="UP000033546"/>
    </source>
</evidence>
<dbReference type="Proteomes" id="UP000033546">
    <property type="component" value="Unassembled WGS sequence"/>
</dbReference>
<accession>A0A0F3N703</accession>
<feature type="domain" description="Msp4/OMP-like" evidence="2">
    <location>
        <begin position="40"/>
        <end position="281"/>
    </location>
</feature>
<dbReference type="PATRIC" id="fig|1359167.3.peg.902"/>
<dbReference type="EMBL" id="LANU01000003">
    <property type="protein sequence ID" value="KJV63482.1"/>
    <property type="molecule type" value="Genomic_DNA"/>
</dbReference>
<evidence type="ECO:0000256" key="1">
    <source>
        <dbReference type="SAM" id="SignalP"/>
    </source>
</evidence>
<feature type="chain" id="PRO_5002464938" evidence="1">
    <location>
        <begin position="25"/>
        <end position="281"/>
    </location>
</feature>
<feature type="signal peptide" evidence="1">
    <location>
        <begin position="1"/>
        <end position="24"/>
    </location>
</feature>
<protein>
    <submittedName>
        <fullName evidence="3">Surface antigen family protein</fullName>
    </submittedName>
</protein>